<dbReference type="EMBL" id="HBIJ01005838">
    <property type="protein sequence ID" value="CAE0363364.1"/>
    <property type="molecule type" value="Transcribed_RNA"/>
</dbReference>
<name>A0A6S8B0M4_9STRA</name>
<dbReference type="AlphaFoldDB" id="A0A6S8B0M4"/>
<accession>A0A6S8B0M4</accession>
<gene>
    <name evidence="1" type="ORF">ALAG00032_LOCUS4105</name>
    <name evidence="2" type="ORF">ALAG00032_LOCUS4107</name>
</gene>
<organism evidence="1">
    <name type="scientific">Aureoumbra lagunensis</name>
    <dbReference type="NCBI Taxonomy" id="44058"/>
    <lineage>
        <taxon>Eukaryota</taxon>
        <taxon>Sar</taxon>
        <taxon>Stramenopiles</taxon>
        <taxon>Ochrophyta</taxon>
        <taxon>Pelagophyceae</taxon>
        <taxon>Pelagomonadales</taxon>
        <taxon>Aureoumbra</taxon>
    </lineage>
</organism>
<dbReference type="EMBL" id="HBIJ01005840">
    <property type="protein sequence ID" value="CAE0363366.1"/>
    <property type="molecule type" value="Transcribed_RNA"/>
</dbReference>
<sequence>MLPLPNFDDEIINLALAEVTDFPSCKDVFKGLEKRLNKKNTSLGFNTVTDVKRTKNEIDLALEAAGPLHKGLFYGDIRVTSSPKLPAAKQKFFQSAHRKEFNDIPLYFICYCIPL</sequence>
<evidence type="ECO:0000313" key="2">
    <source>
        <dbReference type="EMBL" id="CAE0363366.1"/>
    </source>
</evidence>
<protein>
    <submittedName>
        <fullName evidence="1">Uncharacterized protein</fullName>
    </submittedName>
</protein>
<evidence type="ECO:0000313" key="1">
    <source>
        <dbReference type="EMBL" id="CAE0363364.1"/>
    </source>
</evidence>
<reference evidence="1" key="1">
    <citation type="submission" date="2021-01" db="EMBL/GenBank/DDBJ databases">
        <authorList>
            <person name="Corre E."/>
            <person name="Pelletier E."/>
            <person name="Niang G."/>
            <person name="Scheremetjew M."/>
            <person name="Finn R."/>
            <person name="Kale V."/>
            <person name="Holt S."/>
            <person name="Cochrane G."/>
            <person name="Meng A."/>
            <person name="Brown T."/>
            <person name="Cohen L."/>
        </authorList>
    </citation>
    <scope>NUCLEOTIDE SEQUENCE</scope>
    <source>
        <strain evidence="1">CCMP1510</strain>
    </source>
</reference>
<proteinExistence type="predicted"/>